<dbReference type="Proteomes" id="UP000199446">
    <property type="component" value="Unassembled WGS sequence"/>
</dbReference>
<organism evidence="2 3">
    <name type="scientific">Thermus arciformis</name>
    <dbReference type="NCBI Taxonomy" id="482827"/>
    <lineage>
        <taxon>Bacteria</taxon>
        <taxon>Thermotogati</taxon>
        <taxon>Deinococcota</taxon>
        <taxon>Deinococci</taxon>
        <taxon>Thermales</taxon>
        <taxon>Thermaceae</taxon>
        <taxon>Thermus</taxon>
    </lineage>
</organism>
<dbReference type="EMBL" id="FNBC01000026">
    <property type="protein sequence ID" value="SDF11682.1"/>
    <property type="molecule type" value="Genomic_DNA"/>
</dbReference>
<evidence type="ECO:0000313" key="3">
    <source>
        <dbReference type="Proteomes" id="UP000199446"/>
    </source>
</evidence>
<protein>
    <recommendedName>
        <fullName evidence="4">DUF3987 domain-containing protein</fullName>
    </recommendedName>
</protein>
<accession>A0A1G7IG54</accession>
<name>A0A1G7IG54_9DEIN</name>
<dbReference type="AlphaFoldDB" id="A0A1G7IG54"/>
<keyword evidence="3" id="KW-1185">Reference proteome</keyword>
<dbReference type="InterPro" id="IPR025048">
    <property type="entry name" value="DUF3987"/>
</dbReference>
<sequence length="493" mass="55986">MVKANFLADLERLKKPIPFSPEGLPEPAPLEELGEEELPPFPGEILPGELEAFLRPFAERLAVEYGAVAITALGLASGLLAGRYVVQPDPQNPTWREGVNLWVAVISDPGTKKTPILKTLAEPLYELEAHFQEEYEERRRTYELERQAWQASKPQERGPEPQEPRAFRVLVEDATKEALAQVLKENRGVVAVYDELKGLFSTWQRVDRQADRAFYLKAHSGGSHREDRMGRKGHFVRDMWLAIVGFIQPGPFRRLLKEAAKGGEEADGLVQRFVMVEGRLLPWKKERPSVPREAQEAYKAFMKGLWQSPEGAPRILRFAPDAQELWYEWEDEVEQEARDPDLPPSWKAYLGKRLLLTARFAGVLSLVWKEGEWVSAESLLRAIELVQWADAHAKRIWRGATRGDYSPANRVAVRILERAREGKLPEQITPKWVWDLGFAGIESVAQAAKVLQRLAEKGWLLEVQPRNRNRGGKAFVLNPKVLEGLKPEELQGA</sequence>
<evidence type="ECO:0000256" key="1">
    <source>
        <dbReference type="SAM" id="MobiDB-lite"/>
    </source>
</evidence>
<reference evidence="3" key="1">
    <citation type="submission" date="2016-10" db="EMBL/GenBank/DDBJ databases">
        <authorList>
            <person name="Varghese N."/>
            <person name="Submissions S."/>
        </authorList>
    </citation>
    <scope>NUCLEOTIDE SEQUENCE [LARGE SCALE GENOMIC DNA]</scope>
    <source>
        <strain evidence="3">CGMCC 1.6992</strain>
    </source>
</reference>
<dbReference type="RefSeq" id="WP_018460830.1">
    <property type="nucleotide sequence ID" value="NZ_FNBC01000026.1"/>
</dbReference>
<evidence type="ECO:0000313" key="2">
    <source>
        <dbReference type="EMBL" id="SDF11682.1"/>
    </source>
</evidence>
<dbReference type="Pfam" id="PF13148">
    <property type="entry name" value="DUF3987"/>
    <property type="match status" value="1"/>
</dbReference>
<evidence type="ECO:0008006" key="4">
    <source>
        <dbReference type="Google" id="ProtNLM"/>
    </source>
</evidence>
<proteinExistence type="predicted"/>
<dbReference type="OrthoDB" id="5453446at2"/>
<feature type="region of interest" description="Disordered" evidence="1">
    <location>
        <begin position="18"/>
        <end position="38"/>
    </location>
</feature>
<gene>
    <name evidence="2" type="ORF">SAMN04488243_1268</name>
</gene>